<reference evidence="5 6" key="1">
    <citation type="journal article" date="2013" name="Genome Announc.">
        <title>Whole-Genome Sequence of the Clinical Strain Corynebacterium argentoratense DSM 44202, Isolated from a Human Throat Specimen.</title>
        <authorList>
            <person name="Bomholt C."/>
            <person name="Glaub A."/>
            <person name="Gravermann K."/>
            <person name="Albersmeier A."/>
            <person name="Brinkrolf K."/>
            <person name="Ruckert C."/>
            <person name="Tauch A."/>
        </authorList>
    </citation>
    <scope>NUCLEOTIDE SEQUENCE [LARGE SCALE GENOMIC DNA]</scope>
    <source>
        <strain evidence="5">DSM 44202</strain>
    </source>
</reference>
<dbReference type="InterPro" id="IPR006433">
    <property type="entry name" value="Prohead_protease"/>
</dbReference>
<dbReference type="KEGG" id="caz:CARG_02590"/>
<dbReference type="GO" id="GO:0008233">
    <property type="term" value="F:peptidase activity"/>
    <property type="evidence" value="ECO:0007669"/>
    <property type="project" value="UniProtKB-KW"/>
</dbReference>
<evidence type="ECO:0000313" key="5">
    <source>
        <dbReference type="EMBL" id="AGU14186.1"/>
    </source>
</evidence>
<dbReference type="STRING" id="1348662.CARG_02590"/>
<keyword evidence="6" id="KW-1185">Reference proteome</keyword>
<feature type="domain" description="Prohead serine protease" evidence="4">
    <location>
        <begin position="166"/>
        <end position="306"/>
    </location>
</feature>
<dbReference type="InterPro" id="IPR054613">
    <property type="entry name" value="Peptidase_S78_dom"/>
</dbReference>
<dbReference type="SUPFAM" id="SSF52540">
    <property type="entry name" value="P-loop containing nucleoside triphosphate hydrolases"/>
    <property type="match status" value="1"/>
</dbReference>
<dbReference type="PATRIC" id="fig|1348662.3.peg.509"/>
<keyword evidence="3" id="KW-0378">Hydrolase</keyword>
<dbReference type="EMBL" id="CP006365">
    <property type="protein sequence ID" value="AGU14186.1"/>
    <property type="molecule type" value="Genomic_DNA"/>
</dbReference>
<dbReference type="InterPro" id="IPR027417">
    <property type="entry name" value="P-loop_NTPase"/>
</dbReference>
<organism evidence="5 6">
    <name type="scientific">Corynebacterium argentoratense DSM 44202</name>
    <dbReference type="NCBI Taxonomy" id="1348662"/>
    <lineage>
        <taxon>Bacteria</taxon>
        <taxon>Bacillati</taxon>
        <taxon>Actinomycetota</taxon>
        <taxon>Actinomycetes</taxon>
        <taxon>Mycobacteriales</taxon>
        <taxon>Corynebacteriaceae</taxon>
        <taxon>Corynebacterium</taxon>
    </lineage>
</organism>
<evidence type="ECO:0000256" key="1">
    <source>
        <dbReference type="ARBA" id="ARBA00022612"/>
    </source>
</evidence>
<dbReference type="HOGENOM" id="CLU_798574_0_0_11"/>
<protein>
    <submittedName>
        <fullName evidence="5">Primosome assembly protein PriA</fullName>
    </submittedName>
</protein>
<keyword evidence="1" id="KW-1188">Viral release from host cell</keyword>
<dbReference type="Pfam" id="PF04586">
    <property type="entry name" value="Peptidase_S78"/>
    <property type="match status" value="1"/>
</dbReference>
<keyword evidence="2" id="KW-0645">Protease</keyword>
<dbReference type="Gene3D" id="3.40.50.300">
    <property type="entry name" value="P-loop containing nucleotide triphosphate hydrolases"/>
    <property type="match status" value="1"/>
</dbReference>
<evidence type="ECO:0000259" key="4">
    <source>
        <dbReference type="Pfam" id="PF04586"/>
    </source>
</evidence>
<proteinExistence type="predicted"/>
<dbReference type="AlphaFoldDB" id="U3GW54"/>
<dbReference type="GO" id="GO:0006508">
    <property type="term" value="P:proteolysis"/>
    <property type="evidence" value="ECO:0007669"/>
    <property type="project" value="UniProtKB-KW"/>
</dbReference>
<evidence type="ECO:0000256" key="3">
    <source>
        <dbReference type="ARBA" id="ARBA00022801"/>
    </source>
</evidence>
<evidence type="ECO:0000313" key="6">
    <source>
        <dbReference type="Proteomes" id="UP000016943"/>
    </source>
</evidence>
<dbReference type="NCBIfam" id="TIGR01543">
    <property type="entry name" value="proheadase_HK97"/>
    <property type="match status" value="1"/>
</dbReference>
<evidence type="ECO:0000256" key="2">
    <source>
        <dbReference type="ARBA" id="ARBA00022670"/>
    </source>
</evidence>
<sequence length="375" mass="40241">MTLHVVVGPPCSGKSTFVELHAPRGTPRFDFDRVAAVVDGTGELHPETVRGESVLNAVAAMRRGFTGWILDAETGSPDAWIISGNPPQSLIAAYAGAGAEFHLLDPGMDVCLQRARDEGRPAYTEEAIRAWYENPPTIPTGEKGGTMKLKQLDFTLVKSDNSDDLAEGEFIGYASVFGNIDSYGDVVARGAFADALKEWGGAPGRLPVLYGHDFHDPFSNIGEVLDAVEDDHGLKVHARLDLDNPKAAQVYRLIKAGRLSQMSFAYDVLDGGPVDIDGRDAYEIRRVKLYEVSVVPIGANQDTEIVGVKNAPSISKDDVMQLLRDVMSTPVAEAEQAASSVVADPEGKDASGDVFAAALAVELELLEVGKNDFEE</sequence>
<accession>U3GW54</accession>
<gene>
    <name evidence="5" type="ORF">CARG_02590</name>
</gene>
<dbReference type="eggNOG" id="COG3740">
    <property type="taxonomic scope" value="Bacteria"/>
</dbReference>
<dbReference type="Proteomes" id="UP000016943">
    <property type="component" value="Chromosome"/>
</dbReference>
<name>U3GW54_9CORY</name>